<dbReference type="SUPFAM" id="SSF53335">
    <property type="entry name" value="S-adenosyl-L-methionine-dependent methyltransferases"/>
    <property type="match status" value="1"/>
</dbReference>
<dbReference type="PANTHER" id="PTHR43685:SF11">
    <property type="entry name" value="GLYCOSYLTRANSFERASE TAGX-RELATED"/>
    <property type="match status" value="1"/>
</dbReference>
<dbReference type="RefSeq" id="WP_134358021.1">
    <property type="nucleotide sequence ID" value="NZ_CP038033.1"/>
</dbReference>
<dbReference type="AlphaFoldDB" id="A0A4P7C010"/>
<dbReference type="OrthoDB" id="396512at2"/>
<keyword evidence="3" id="KW-0808">Transferase</keyword>
<evidence type="ECO:0000313" key="4">
    <source>
        <dbReference type="Proteomes" id="UP000294325"/>
    </source>
</evidence>
<protein>
    <submittedName>
        <fullName evidence="3">Glycosyltransferase</fullName>
    </submittedName>
</protein>
<dbReference type="Pfam" id="PF13489">
    <property type="entry name" value="Methyltransf_23"/>
    <property type="match status" value="1"/>
</dbReference>
<dbReference type="CDD" id="cd02440">
    <property type="entry name" value="AdoMet_MTases"/>
    <property type="match status" value="1"/>
</dbReference>
<dbReference type="InterPro" id="IPR027417">
    <property type="entry name" value="P-loop_NTPase"/>
</dbReference>
<dbReference type="InterPro" id="IPR029063">
    <property type="entry name" value="SAM-dependent_MTases_sf"/>
</dbReference>
<evidence type="ECO:0000259" key="2">
    <source>
        <dbReference type="Pfam" id="PF00535"/>
    </source>
</evidence>
<dbReference type="EMBL" id="CP038033">
    <property type="protein sequence ID" value="QBQ54830.1"/>
    <property type="molecule type" value="Genomic_DNA"/>
</dbReference>
<dbReference type="Gene3D" id="3.90.550.10">
    <property type="entry name" value="Spore Coat Polysaccharide Biosynthesis Protein SpsA, Chain A"/>
    <property type="match status" value="1"/>
</dbReference>
<dbReference type="Gene3D" id="3.40.50.300">
    <property type="entry name" value="P-loop containing nucleotide triphosphate hydrolases"/>
    <property type="match status" value="1"/>
</dbReference>
<dbReference type="Gene3D" id="3.40.50.150">
    <property type="entry name" value="Vaccinia Virus protein VP39"/>
    <property type="match status" value="1"/>
</dbReference>
<dbReference type="SUPFAM" id="SSF53448">
    <property type="entry name" value="Nucleotide-diphospho-sugar transferases"/>
    <property type="match status" value="1"/>
</dbReference>
<dbReference type="InterPro" id="IPR050834">
    <property type="entry name" value="Glycosyltransf_2"/>
</dbReference>
<dbReference type="Pfam" id="PF13469">
    <property type="entry name" value="Sulfotransfer_3"/>
    <property type="match status" value="1"/>
</dbReference>
<name>A0A4P7C010_9GAMM</name>
<feature type="domain" description="Glycosyltransferase 2-like" evidence="2">
    <location>
        <begin position="427"/>
        <end position="586"/>
    </location>
</feature>
<accession>A0A4P7C010</accession>
<dbReference type="Proteomes" id="UP000294325">
    <property type="component" value="Chromosome"/>
</dbReference>
<dbReference type="GO" id="GO:0016740">
    <property type="term" value="F:transferase activity"/>
    <property type="evidence" value="ECO:0007669"/>
    <property type="project" value="UniProtKB-KW"/>
</dbReference>
<dbReference type="InterPro" id="IPR029044">
    <property type="entry name" value="Nucleotide-diphossugar_trans"/>
</dbReference>
<proteinExistence type="predicted"/>
<dbReference type="KEGG" id="nwr:E3U44_10150"/>
<organism evidence="3 4">
    <name type="scientific">Nitrosococcus wardiae</name>
    <dbReference type="NCBI Taxonomy" id="1814290"/>
    <lineage>
        <taxon>Bacteria</taxon>
        <taxon>Pseudomonadati</taxon>
        <taxon>Pseudomonadota</taxon>
        <taxon>Gammaproteobacteria</taxon>
        <taxon>Chromatiales</taxon>
        <taxon>Chromatiaceae</taxon>
        <taxon>Nitrosococcus</taxon>
    </lineage>
</organism>
<sequence>MAITDHPSVVFLLGVPRSGTTLLSWLLNQHQSIYCPPEPWLLLGLEALGQVPADHIADPPLLSAAITEFLGERKLGTLKQAASSIYQQALKETERSVFVDKTPRYYHVLNFVKNFLPEGKVIFLLRNPLDVAASFKTSWSVNLPKIISDQSDNPFLFDYILGFNYLLAFETEHPVLRVYYENLVANPEAEIGRVFDYLSLPPQVLGKDLGIQDTPYTRSSFGDKKILSTRCIHTQSIEAYKTVFVKEEIAILLDALGKEKFYRLGYATQYANACTEFEITPSNEMFLQLFEVAERYVQQRKKCCSSPLSRGVLEQQIESLSQQVEAAKKENADLDEQLASLQTKNSLLDDQLNSTHAQNKILNERLLLLETQKEEFEQQLYRLQNMHLIGWLQTDFRYIKKRFKQMVQKGAWRIAQGPAVPPLPKITVVTPVLNGAEFIEATLRSVLVQSYPALEFIIVDGGSTDDTLSIISSVQNDPTLPSKITQIISEPDQGMYDAIAKGFSQATGEILAYLNADDLLEGGALVAVGEYFARHSEVAVIYHEDTVLVNGWKYPNVRQPKGVTTGDLLNKHILFQDGVFFRRSAYQAIGGLRRDLKLAGDYDLWLRLSAQFKFIRRSGHVSCFRIRRGQLSENLECYYQEVERSRNDFLAEASRLKKLRWQLQSKYRSLRKYLAACAKNDRLFFPIDFHNMPPPPVILTGTEYGQALSPIDRNPAERLLFSTPDTRFGDNVINHIYLDTRHAIAITYPPVQPSELDKLYRQNYSAPPEAIKKPVGASPYRQFNGKRLWERMLLRLPVEKFAPFLPNGWSDNTLSELTSVLQAARIDLNSSLRVLDAGCFEGHLLDDIAAQKPWQAYGLEPNAQAVEIARSKGHCVWQGRAENAVEIIPAPYQFDVIFMGQSIEHMDNPGQVLRRLRLLLAPGGVVVVSTPNLDSRQIGWFGPTWAHWHPPYHRYIFSRKGLFALAGQVGLQPVCFKTFSHCYWTAISLMQNFLGLGGSVSHAVNFDRSLCLQAQRINFWQQLFWNRLGKGDYCFFAMKDGEGDSF</sequence>
<evidence type="ECO:0000256" key="1">
    <source>
        <dbReference type="SAM" id="Coils"/>
    </source>
</evidence>
<gene>
    <name evidence="3" type="ORF">E3U44_10150</name>
</gene>
<dbReference type="SUPFAM" id="SSF52540">
    <property type="entry name" value="P-loop containing nucleoside triphosphate hydrolases"/>
    <property type="match status" value="1"/>
</dbReference>
<dbReference type="PANTHER" id="PTHR43685">
    <property type="entry name" value="GLYCOSYLTRANSFERASE"/>
    <property type="match status" value="1"/>
</dbReference>
<dbReference type="CDD" id="cd06433">
    <property type="entry name" value="GT_2_WfgS_like"/>
    <property type="match status" value="1"/>
</dbReference>
<keyword evidence="1" id="KW-0175">Coiled coil</keyword>
<evidence type="ECO:0000313" key="3">
    <source>
        <dbReference type="EMBL" id="QBQ54830.1"/>
    </source>
</evidence>
<reference evidence="3 4" key="1">
    <citation type="submission" date="2019-03" db="EMBL/GenBank/DDBJ databases">
        <title>The genome sequence of Nitrosococcus wardiae strain D1FHST reveals the archetypal metabolic capacity of ammonia-oxidizing Gammaproteobacteria.</title>
        <authorList>
            <person name="Wang L."/>
            <person name="Lim C.K."/>
            <person name="Hanson T.E."/>
            <person name="Dang H."/>
            <person name="Klotz M.G."/>
        </authorList>
    </citation>
    <scope>NUCLEOTIDE SEQUENCE [LARGE SCALE GENOMIC DNA]</scope>
    <source>
        <strain evidence="3 4">D1FHS</strain>
    </source>
</reference>
<dbReference type="Pfam" id="PF00535">
    <property type="entry name" value="Glycos_transf_2"/>
    <property type="match status" value="1"/>
</dbReference>
<keyword evidence="4" id="KW-1185">Reference proteome</keyword>
<feature type="coiled-coil region" evidence="1">
    <location>
        <begin position="310"/>
        <end position="386"/>
    </location>
</feature>
<dbReference type="InterPro" id="IPR001173">
    <property type="entry name" value="Glyco_trans_2-like"/>
</dbReference>